<evidence type="ECO:0000313" key="3">
    <source>
        <dbReference type="Proteomes" id="UP000008633"/>
    </source>
</evidence>
<dbReference type="KEGG" id="nsa:Nitsa_2030"/>
<dbReference type="eggNOG" id="COG2165">
    <property type="taxonomic scope" value="Bacteria"/>
</dbReference>
<evidence type="ECO:0000313" key="2">
    <source>
        <dbReference type="EMBL" id="ADV47272.1"/>
    </source>
</evidence>
<dbReference type="OrthoDB" id="5349145at2"/>
<keyword evidence="1" id="KW-1133">Transmembrane helix</keyword>
<keyword evidence="1" id="KW-0812">Transmembrane</keyword>
<accession>E6X2Y9</accession>
<feature type="transmembrane region" description="Helical" evidence="1">
    <location>
        <begin position="6"/>
        <end position="29"/>
    </location>
</feature>
<dbReference type="Gene3D" id="3.30.700.10">
    <property type="entry name" value="Glycoprotein, Type 4 Pilin"/>
    <property type="match status" value="1"/>
</dbReference>
<evidence type="ECO:0000256" key="1">
    <source>
        <dbReference type="SAM" id="Phobius"/>
    </source>
</evidence>
<evidence type="ECO:0008006" key="4">
    <source>
        <dbReference type="Google" id="ProtNLM"/>
    </source>
</evidence>
<dbReference type="NCBIfam" id="TIGR02532">
    <property type="entry name" value="IV_pilin_GFxxxE"/>
    <property type="match status" value="1"/>
</dbReference>
<sequence>MKHAFTMIELIFVIVVVGILASIAIPKFAATRDDAMISRARATVGALRSAIATERQKKILKGDFTDINGSAAESLLEYGLPSDWSRSGDTFTFTAPDGSTCAFKVQNNKLVKQSCSVSGMSDL</sequence>
<proteinExistence type="predicted"/>
<dbReference type="Pfam" id="PF07963">
    <property type="entry name" value="N_methyl"/>
    <property type="match status" value="1"/>
</dbReference>
<keyword evidence="1" id="KW-0472">Membrane</keyword>
<organism evidence="2 3">
    <name type="scientific">Nitratifractor salsuginis (strain DSM 16511 / JCM 12458 / E9I37-1)</name>
    <dbReference type="NCBI Taxonomy" id="749222"/>
    <lineage>
        <taxon>Bacteria</taxon>
        <taxon>Pseudomonadati</taxon>
        <taxon>Campylobacterota</taxon>
        <taxon>Epsilonproteobacteria</taxon>
        <taxon>Campylobacterales</taxon>
        <taxon>Sulfurovaceae</taxon>
        <taxon>Nitratifractor</taxon>
    </lineage>
</organism>
<dbReference type="STRING" id="749222.Nitsa_2030"/>
<name>E6X2Y9_NITSE</name>
<keyword evidence="3" id="KW-1185">Reference proteome</keyword>
<gene>
    <name evidence="2" type="ordered locus">Nitsa_2030</name>
</gene>
<dbReference type="RefSeq" id="WP_013554957.1">
    <property type="nucleotide sequence ID" value="NC_014935.1"/>
</dbReference>
<dbReference type="EMBL" id="CP002452">
    <property type="protein sequence ID" value="ADV47272.1"/>
    <property type="molecule type" value="Genomic_DNA"/>
</dbReference>
<protein>
    <recommendedName>
        <fullName evidence="4">N-terminal methylation</fullName>
    </recommendedName>
</protein>
<reference evidence="3" key="2">
    <citation type="submission" date="2011-01" db="EMBL/GenBank/DDBJ databases">
        <title>The complete genome of Nitratifractor salsuginis DSM 16511.</title>
        <authorList>
            <consortium name="US DOE Joint Genome Institute (JGI-PGF)"/>
            <person name="Lucas S."/>
            <person name="Copeland A."/>
            <person name="Lapidus A."/>
            <person name="Bruce D."/>
            <person name="Goodwin L."/>
            <person name="Pitluck S."/>
            <person name="Kyrpides N."/>
            <person name="Mavromatis K."/>
            <person name="Ivanova N."/>
            <person name="Mikhailova N."/>
            <person name="Zeytun A."/>
            <person name="Detter J.C."/>
            <person name="Tapia R."/>
            <person name="Han C."/>
            <person name="Land M."/>
            <person name="Hauser L."/>
            <person name="Markowitz V."/>
            <person name="Cheng J.-F."/>
            <person name="Hugenholtz P."/>
            <person name="Woyke T."/>
            <person name="Wu D."/>
            <person name="Tindall B."/>
            <person name="Schuetze A."/>
            <person name="Brambilla E."/>
            <person name="Klenk H.-P."/>
            <person name="Eisen J.A."/>
        </authorList>
    </citation>
    <scope>NUCLEOTIDE SEQUENCE [LARGE SCALE GENOMIC DNA]</scope>
    <source>
        <strain evidence="3">DSM 16511 / JCM 12458 / E9I37-1</strain>
    </source>
</reference>
<reference evidence="2 3" key="1">
    <citation type="journal article" date="2011" name="Stand. Genomic Sci.">
        <title>Complete genome sequence of Nitratifractor salsuginis type strain (E9I37-1).</title>
        <authorList>
            <person name="Anderson I."/>
            <person name="Sikorski J."/>
            <person name="Zeytun A."/>
            <person name="Nolan M."/>
            <person name="Lapidus A."/>
            <person name="Lucas S."/>
            <person name="Hammon N."/>
            <person name="Deshpande S."/>
            <person name="Cheng J.F."/>
            <person name="Tapia R."/>
            <person name="Han C."/>
            <person name="Goodwin L."/>
            <person name="Pitluck S."/>
            <person name="Liolios K."/>
            <person name="Pagani I."/>
            <person name="Ivanova N."/>
            <person name="Huntemann M."/>
            <person name="Mavromatis K."/>
            <person name="Ovchinikova G."/>
            <person name="Pati A."/>
            <person name="Chen A."/>
            <person name="Palaniappan K."/>
            <person name="Land M."/>
            <person name="Hauser L."/>
            <person name="Brambilla E.M."/>
            <person name="Ngatchou-Djao O.D."/>
            <person name="Rohde M."/>
            <person name="Tindall B.J."/>
            <person name="Goker M."/>
            <person name="Detter J.C."/>
            <person name="Woyke T."/>
            <person name="Bristow J."/>
            <person name="Eisen J.A."/>
            <person name="Markowitz V."/>
            <person name="Hugenholtz P."/>
            <person name="Klenk H.P."/>
            <person name="Kyrpides N.C."/>
        </authorList>
    </citation>
    <scope>NUCLEOTIDE SEQUENCE [LARGE SCALE GENOMIC DNA]</scope>
    <source>
        <strain evidence="3">DSM 16511 / JCM 12458 / E9I37-1</strain>
    </source>
</reference>
<dbReference type="Proteomes" id="UP000008633">
    <property type="component" value="Chromosome"/>
</dbReference>
<dbReference type="AlphaFoldDB" id="E6X2Y9"/>
<dbReference type="InterPro" id="IPR045584">
    <property type="entry name" value="Pilin-like"/>
</dbReference>
<dbReference type="SUPFAM" id="SSF54523">
    <property type="entry name" value="Pili subunits"/>
    <property type="match status" value="1"/>
</dbReference>
<dbReference type="InterPro" id="IPR012902">
    <property type="entry name" value="N_methyl_site"/>
</dbReference>
<dbReference type="HOGENOM" id="CLU_142725_0_0_7"/>